<proteinExistence type="predicted"/>
<protein>
    <submittedName>
        <fullName evidence="1">Uncharacterized protein</fullName>
    </submittedName>
</protein>
<dbReference type="EMBL" id="QJKJ01015099">
    <property type="protein sequence ID" value="RDX63078.1"/>
    <property type="molecule type" value="Genomic_DNA"/>
</dbReference>
<dbReference type="OrthoDB" id="1903608at2759"/>
<reference evidence="1" key="1">
    <citation type="submission" date="2018-05" db="EMBL/GenBank/DDBJ databases">
        <title>Draft genome of Mucuna pruriens seed.</title>
        <authorList>
            <person name="Nnadi N.E."/>
            <person name="Vos R."/>
            <person name="Hasami M.H."/>
            <person name="Devisetty U.K."/>
            <person name="Aguiy J.C."/>
        </authorList>
    </citation>
    <scope>NUCLEOTIDE SEQUENCE [LARGE SCALE GENOMIC DNA]</scope>
    <source>
        <strain evidence="1">JCA_2017</strain>
    </source>
</reference>
<sequence length="62" mass="7477">MAKWKEIKRTLQKMTNPSKKDWSQLLEDALWAQRTTYRTPLEMSPYWIVFGKACHLLVELEH</sequence>
<dbReference type="InterPro" id="IPR012337">
    <property type="entry name" value="RNaseH-like_sf"/>
</dbReference>
<feature type="non-terminal residue" evidence="1">
    <location>
        <position position="1"/>
    </location>
</feature>
<evidence type="ECO:0000313" key="1">
    <source>
        <dbReference type="EMBL" id="RDX63078.1"/>
    </source>
</evidence>
<dbReference type="AlphaFoldDB" id="A0A371EAL5"/>
<dbReference type="InterPro" id="IPR036397">
    <property type="entry name" value="RNaseH_sf"/>
</dbReference>
<dbReference type="Gene3D" id="3.30.420.10">
    <property type="entry name" value="Ribonuclease H-like superfamily/Ribonuclease H"/>
    <property type="match status" value="1"/>
</dbReference>
<dbReference type="GO" id="GO:0003676">
    <property type="term" value="F:nucleic acid binding"/>
    <property type="evidence" value="ECO:0007669"/>
    <property type="project" value="InterPro"/>
</dbReference>
<comment type="caution">
    <text evidence="1">The sequence shown here is derived from an EMBL/GenBank/DDBJ whole genome shotgun (WGS) entry which is preliminary data.</text>
</comment>
<gene>
    <name evidence="1" type="ORF">CR513_58535</name>
</gene>
<organism evidence="1 2">
    <name type="scientific">Mucuna pruriens</name>
    <name type="common">Velvet bean</name>
    <name type="synonym">Dolichos pruriens</name>
    <dbReference type="NCBI Taxonomy" id="157652"/>
    <lineage>
        <taxon>Eukaryota</taxon>
        <taxon>Viridiplantae</taxon>
        <taxon>Streptophyta</taxon>
        <taxon>Embryophyta</taxon>
        <taxon>Tracheophyta</taxon>
        <taxon>Spermatophyta</taxon>
        <taxon>Magnoliopsida</taxon>
        <taxon>eudicotyledons</taxon>
        <taxon>Gunneridae</taxon>
        <taxon>Pentapetalae</taxon>
        <taxon>rosids</taxon>
        <taxon>fabids</taxon>
        <taxon>Fabales</taxon>
        <taxon>Fabaceae</taxon>
        <taxon>Papilionoideae</taxon>
        <taxon>50 kb inversion clade</taxon>
        <taxon>NPAAA clade</taxon>
        <taxon>indigoferoid/millettioid clade</taxon>
        <taxon>Phaseoleae</taxon>
        <taxon>Mucuna</taxon>
    </lineage>
</organism>
<keyword evidence="2" id="KW-1185">Reference proteome</keyword>
<evidence type="ECO:0000313" key="2">
    <source>
        <dbReference type="Proteomes" id="UP000257109"/>
    </source>
</evidence>
<name>A0A371EAL5_MUCPR</name>
<accession>A0A371EAL5</accession>
<dbReference type="Proteomes" id="UP000257109">
    <property type="component" value="Unassembled WGS sequence"/>
</dbReference>
<dbReference type="SUPFAM" id="SSF53098">
    <property type="entry name" value="Ribonuclease H-like"/>
    <property type="match status" value="1"/>
</dbReference>